<keyword evidence="2" id="KW-1185">Reference proteome</keyword>
<dbReference type="AlphaFoldDB" id="A0A9Q6PS78"/>
<reference evidence="1 2" key="1">
    <citation type="submission" date="2019-04" db="EMBL/GenBank/DDBJ databases">
        <title>Complete genome sequencing of Piscirickettsia salmonis strain Psal-009.</title>
        <authorList>
            <person name="Schober I."/>
            <person name="Bunk B."/>
            <person name="Sproer C."/>
            <person name="Carril G.P."/>
            <person name="Riedel T."/>
            <person name="Flores-Herrera P.A."/>
            <person name="Nourdin-Galindo G."/>
            <person name="Marshall S.H."/>
            <person name="Overmann J."/>
        </authorList>
    </citation>
    <scope>NUCLEOTIDE SEQUENCE [LARGE SCALE GENOMIC DNA]</scope>
    <source>
        <strain evidence="1 2">Psal-009</strain>
    </source>
</reference>
<dbReference type="EMBL" id="CP038908">
    <property type="protein sequence ID" value="QGO05635.1"/>
    <property type="molecule type" value="Genomic_DNA"/>
</dbReference>
<gene>
    <name evidence="1" type="ORF">Psal009_01528</name>
</gene>
<accession>A0A9Q6PS78</accession>
<protein>
    <submittedName>
        <fullName evidence="1">Uncharacterized protein</fullName>
    </submittedName>
</protein>
<proteinExistence type="predicted"/>
<evidence type="ECO:0000313" key="2">
    <source>
        <dbReference type="Proteomes" id="UP000422232"/>
    </source>
</evidence>
<dbReference type="Proteomes" id="UP000422232">
    <property type="component" value="Chromosome"/>
</dbReference>
<name>A0A9Q6PS78_PISSA</name>
<evidence type="ECO:0000313" key="1">
    <source>
        <dbReference type="EMBL" id="QGO05635.1"/>
    </source>
</evidence>
<sequence>MCLIALLTVWLSAMSVLMASFISFMCVGYGVLLSYRYWRDRVVWLSWQGGDNNSASCHPHSHGAAWQFREQGGRRGQGGLVLHASFVSKLCLILALRCADRRRLYFIPVFYDAVPRPVYRRLKVLLRAYS</sequence>
<organism evidence="1 2">
    <name type="scientific">Piscirickettsia salmonis</name>
    <dbReference type="NCBI Taxonomy" id="1238"/>
    <lineage>
        <taxon>Bacteria</taxon>
        <taxon>Pseudomonadati</taxon>
        <taxon>Pseudomonadota</taxon>
        <taxon>Gammaproteobacteria</taxon>
        <taxon>Thiotrichales</taxon>
        <taxon>Piscirickettsiaceae</taxon>
        <taxon>Piscirickettsia</taxon>
    </lineage>
</organism>